<sequence>MARQTGDKESTPSCKNESEVTRLCLDFWLLRAMQKVLASTLEFPTNSAIFEVHHLCGRPLALKSL</sequence>
<dbReference type="EMBL" id="HACG01023047">
    <property type="protein sequence ID" value="CEK69912.1"/>
    <property type="molecule type" value="Transcribed_RNA"/>
</dbReference>
<organism evidence="1">
    <name type="scientific">Arion vulgaris</name>
    <dbReference type="NCBI Taxonomy" id="1028688"/>
    <lineage>
        <taxon>Eukaryota</taxon>
        <taxon>Metazoa</taxon>
        <taxon>Spiralia</taxon>
        <taxon>Lophotrochozoa</taxon>
        <taxon>Mollusca</taxon>
        <taxon>Gastropoda</taxon>
        <taxon>Heterobranchia</taxon>
        <taxon>Euthyneura</taxon>
        <taxon>Panpulmonata</taxon>
        <taxon>Eupulmonata</taxon>
        <taxon>Stylommatophora</taxon>
        <taxon>Helicina</taxon>
        <taxon>Arionoidea</taxon>
        <taxon>Arionidae</taxon>
        <taxon>Arion</taxon>
    </lineage>
</organism>
<accession>A0A0B6ZNH2</accession>
<protein>
    <submittedName>
        <fullName evidence="1">Uncharacterized protein</fullName>
    </submittedName>
</protein>
<name>A0A0B6ZNH2_9EUPU</name>
<reference evidence="1" key="1">
    <citation type="submission" date="2014-12" db="EMBL/GenBank/DDBJ databases">
        <title>Insight into the proteome of Arion vulgaris.</title>
        <authorList>
            <person name="Aradska J."/>
            <person name="Bulat T."/>
            <person name="Smidak R."/>
            <person name="Sarate P."/>
            <person name="Gangsoo J."/>
            <person name="Sialana F."/>
            <person name="Bilban M."/>
            <person name="Lubec G."/>
        </authorList>
    </citation>
    <scope>NUCLEOTIDE SEQUENCE</scope>
    <source>
        <tissue evidence="1">Skin</tissue>
    </source>
</reference>
<gene>
    <name evidence="1" type="primary">ORF72098</name>
</gene>
<evidence type="ECO:0000313" key="1">
    <source>
        <dbReference type="EMBL" id="CEK69912.1"/>
    </source>
</evidence>
<proteinExistence type="predicted"/>
<dbReference type="AlphaFoldDB" id="A0A0B6ZNH2"/>